<name>A0A9R0F684_SPOFR</name>
<dbReference type="CDD" id="cd22343">
    <property type="entry name" value="PDDEXK_lambda_exonuclease-like"/>
    <property type="match status" value="1"/>
</dbReference>
<dbReference type="OrthoDB" id="261614at2759"/>
<evidence type="ECO:0000313" key="2">
    <source>
        <dbReference type="Proteomes" id="UP000829999"/>
    </source>
</evidence>
<gene>
    <name evidence="3" type="primary">LOC118263789</name>
</gene>
<dbReference type="Proteomes" id="UP000829999">
    <property type="component" value="Chromosome 26"/>
</dbReference>
<reference evidence="3" key="1">
    <citation type="submission" date="2025-08" db="UniProtKB">
        <authorList>
            <consortium name="RefSeq"/>
        </authorList>
    </citation>
    <scope>IDENTIFICATION</scope>
    <source>
        <tissue evidence="3">Whole larval tissue</tissue>
    </source>
</reference>
<dbReference type="GeneID" id="118263789"/>
<dbReference type="Gene3D" id="3.90.320.10">
    <property type="match status" value="1"/>
</dbReference>
<evidence type="ECO:0000259" key="1">
    <source>
        <dbReference type="Pfam" id="PF09588"/>
    </source>
</evidence>
<dbReference type="InterPro" id="IPR019080">
    <property type="entry name" value="YqaJ_viral_recombinase"/>
</dbReference>
<dbReference type="PANTHER" id="PTHR39953:SF1">
    <property type="entry name" value="RE54151P"/>
    <property type="match status" value="1"/>
</dbReference>
<dbReference type="Pfam" id="PF09588">
    <property type="entry name" value="YqaJ"/>
    <property type="match status" value="1"/>
</dbReference>
<proteinExistence type="predicted"/>
<evidence type="ECO:0000313" key="3">
    <source>
        <dbReference type="RefSeq" id="XP_050560645.1"/>
    </source>
</evidence>
<dbReference type="AlphaFoldDB" id="A0A9R0F684"/>
<keyword evidence="2" id="KW-1185">Reference proteome</keyword>
<dbReference type="GO" id="GO:0006281">
    <property type="term" value="P:DNA repair"/>
    <property type="evidence" value="ECO:0007669"/>
    <property type="project" value="UniProtKB-ARBA"/>
</dbReference>
<sequence length="444" mass="50066">MTDIGYVKAQSDNLPKIDVFMMTAYFTSNSDFTSTEIKGVKAARSARETYGDSAVGYVQVKREGNICTVKARITPEHNVRQKCYSVTLVCDEAEETVLSVQCEDCAAHKGGCKHAIAFLAWVHRRSEEPPSTSIECYWKKSKLSSVGTSLKFIKAKDMCDIPKKQPQPVCDANIAQASTSSGESFLSLLIKYSKEVGDTDNQLTKYYNEPSDIEKLSIHYLVSMVQEDKPKTPQEFIDYCKKQMHTKMCNEAAQATINQRDCPLWYELRYARITASKAYEAAHCKSFEGSLTETIMGASKLRDTDAMKRGRELESEVIKVVQKIKKIKIKKCGIILSPLYPIMGASPDGETDDYSIEIKCPSSEKSVCQYIKNNEVSAKCMAQVQLQMHLSQKNKALFCVAHTDFEKSKNVTIVEVDYNKEMCERLIHKCTIFWANAIFPVIFK</sequence>
<feature type="domain" description="YqaJ viral recombinase" evidence="1">
    <location>
        <begin position="265"/>
        <end position="393"/>
    </location>
</feature>
<organism evidence="2 3">
    <name type="scientific">Spodoptera frugiperda</name>
    <name type="common">Fall armyworm</name>
    <dbReference type="NCBI Taxonomy" id="7108"/>
    <lineage>
        <taxon>Eukaryota</taxon>
        <taxon>Metazoa</taxon>
        <taxon>Ecdysozoa</taxon>
        <taxon>Arthropoda</taxon>
        <taxon>Hexapoda</taxon>
        <taxon>Insecta</taxon>
        <taxon>Pterygota</taxon>
        <taxon>Neoptera</taxon>
        <taxon>Endopterygota</taxon>
        <taxon>Lepidoptera</taxon>
        <taxon>Glossata</taxon>
        <taxon>Ditrysia</taxon>
        <taxon>Noctuoidea</taxon>
        <taxon>Noctuidae</taxon>
        <taxon>Amphipyrinae</taxon>
        <taxon>Spodoptera</taxon>
    </lineage>
</organism>
<dbReference type="PANTHER" id="PTHR39953">
    <property type="entry name" value="RE54151P"/>
    <property type="match status" value="1"/>
</dbReference>
<dbReference type="InterPro" id="IPR011604">
    <property type="entry name" value="PDDEXK-like_dom_sf"/>
</dbReference>
<accession>A0A9R0F684</accession>
<protein>
    <submittedName>
        <fullName evidence="3">Uncharacterized protein LOC118263789</fullName>
    </submittedName>
</protein>
<dbReference type="InterPro" id="IPR011335">
    <property type="entry name" value="Restrct_endonuc-II-like"/>
</dbReference>
<dbReference type="RefSeq" id="XP_050560645.1">
    <property type="nucleotide sequence ID" value="XM_050704688.1"/>
</dbReference>
<dbReference type="SUPFAM" id="SSF52980">
    <property type="entry name" value="Restriction endonuclease-like"/>
    <property type="match status" value="1"/>
</dbReference>